<dbReference type="AlphaFoldDB" id="A0A378JQG5"/>
<feature type="transmembrane region" description="Helical" evidence="1">
    <location>
        <begin position="72"/>
        <end position="92"/>
    </location>
</feature>
<accession>A0A378JQG5</accession>
<dbReference type="OrthoDB" id="5636317at2"/>
<feature type="transmembrane region" description="Helical" evidence="1">
    <location>
        <begin position="98"/>
        <end position="114"/>
    </location>
</feature>
<evidence type="ECO:0000313" key="2">
    <source>
        <dbReference type="EMBL" id="STX52503.1"/>
    </source>
</evidence>
<keyword evidence="1" id="KW-0472">Membrane</keyword>
<dbReference type="Proteomes" id="UP000254794">
    <property type="component" value="Unassembled WGS sequence"/>
</dbReference>
<dbReference type="RefSeq" id="WP_115332057.1">
    <property type="nucleotide sequence ID" value="NZ_CAAAHP010000006.1"/>
</dbReference>
<reference evidence="2 3" key="1">
    <citation type="submission" date="2018-06" db="EMBL/GenBank/DDBJ databases">
        <authorList>
            <consortium name="Pathogen Informatics"/>
            <person name="Doyle S."/>
        </authorList>
    </citation>
    <scope>NUCLEOTIDE SEQUENCE [LARGE SCALE GENOMIC DNA]</scope>
    <source>
        <strain evidence="2 3">NCTC13316</strain>
    </source>
</reference>
<gene>
    <name evidence="2" type="ORF">NCTC13316_02619</name>
</gene>
<evidence type="ECO:0000256" key="1">
    <source>
        <dbReference type="SAM" id="Phobius"/>
    </source>
</evidence>
<keyword evidence="3" id="KW-1185">Reference proteome</keyword>
<keyword evidence="1" id="KW-1133">Transmembrane helix</keyword>
<feature type="transmembrane region" description="Helical" evidence="1">
    <location>
        <begin position="121"/>
        <end position="139"/>
    </location>
</feature>
<name>A0A378JQG5_9GAMM</name>
<organism evidence="2 3">
    <name type="scientific">Legionella busanensis</name>
    <dbReference type="NCBI Taxonomy" id="190655"/>
    <lineage>
        <taxon>Bacteria</taxon>
        <taxon>Pseudomonadati</taxon>
        <taxon>Pseudomonadota</taxon>
        <taxon>Gammaproteobacteria</taxon>
        <taxon>Legionellales</taxon>
        <taxon>Legionellaceae</taxon>
        <taxon>Legionella</taxon>
    </lineage>
</organism>
<proteinExistence type="predicted"/>
<protein>
    <submittedName>
        <fullName evidence="2">Uncharacterized protein</fullName>
    </submittedName>
</protein>
<feature type="transmembrane region" description="Helical" evidence="1">
    <location>
        <begin position="145"/>
        <end position="167"/>
    </location>
</feature>
<sequence length="356" mass="40861">MQEFYRFKQIPILLWNIDPGYFYLKHAVKTIFAILTTLVLLNQEAFLTKVIGGLVCGFSMQGIVAKSYTGRLIQVTLFNTIYFGLFLLGLYVRDFSNLKSIVLIFLGFGVNYIRRFDLQTSLAPMMMWILCFLATILPVNTNHAIALHLHGVVVGLLVSALTLLLVFPENYTRLFVYNSNRLFHLLALGMLDIERYLLSRSSIRPLEEKKFSQLKNHLSQLLDTNHVLEQTVSANKQQNKINNILTHQHALIHAYVLMIEAYRILKIHGYHLSNTVRSDLGSINKQFSELLVSLKMHRDYSISGTTKHILFDDLTGELNHQQLSEPTIIMALLNLKLSFNLFNQHIIQLVRLDDGI</sequence>
<dbReference type="EMBL" id="UGOD01000001">
    <property type="protein sequence ID" value="STX52503.1"/>
    <property type="molecule type" value="Genomic_DNA"/>
</dbReference>
<keyword evidence="1" id="KW-0812">Transmembrane</keyword>
<evidence type="ECO:0000313" key="3">
    <source>
        <dbReference type="Proteomes" id="UP000254794"/>
    </source>
</evidence>